<dbReference type="Gene3D" id="2.60.40.1220">
    <property type="match status" value="1"/>
</dbReference>
<dbReference type="GO" id="GO:0006508">
    <property type="term" value="P:proteolysis"/>
    <property type="evidence" value="ECO:0007669"/>
    <property type="project" value="UniProtKB-KW"/>
</dbReference>
<evidence type="ECO:0000256" key="7">
    <source>
        <dbReference type="RuleBase" id="RU003355"/>
    </source>
</evidence>
<evidence type="ECO:0000313" key="14">
    <source>
        <dbReference type="Proteomes" id="UP000295573"/>
    </source>
</evidence>
<feature type="active site" description="Charge relay system" evidence="6">
    <location>
        <position position="201"/>
    </location>
</feature>
<keyword evidence="4 6" id="KW-0378">Hydrolase</keyword>
<dbReference type="InterPro" id="IPR015500">
    <property type="entry name" value="Peptidase_S8_subtilisin-rel"/>
</dbReference>
<dbReference type="InterPro" id="IPR054399">
    <property type="entry name" value="Fervidolysin-like_N_prodom"/>
</dbReference>
<evidence type="ECO:0000259" key="10">
    <source>
        <dbReference type="Pfam" id="PF00082"/>
    </source>
</evidence>
<dbReference type="GO" id="GO:0004252">
    <property type="term" value="F:serine-type endopeptidase activity"/>
    <property type="evidence" value="ECO:0007669"/>
    <property type="project" value="UniProtKB-UniRule"/>
</dbReference>
<dbReference type="Gene3D" id="2.60.120.380">
    <property type="match status" value="1"/>
</dbReference>
<dbReference type="PROSITE" id="PS00136">
    <property type="entry name" value="SUBTILASE_ASP"/>
    <property type="match status" value="1"/>
</dbReference>
<feature type="active site" description="Charge relay system" evidence="6">
    <location>
        <position position="167"/>
    </location>
</feature>
<feature type="chain" id="PRO_5020985931" evidence="9">
    <location>
        <begin position="32"/>
        <end position="954"/>
    </location>
</feature>
<dbReference type="Pfam" id="PF00082">
    <property type="entry name" value="Peptidase_S8"/>
    <property type="match status" value="1"/>
</dbReference>
<dbReference type="PROSITE" id="PS51892">
    <property type="entry name" value="SUBTILASE"/>
    <property type="match status" value="1"/>
</dbReference>
<dbReference type="InterPro" id="IPR014755">
    <property type="entry name" value="Cu-Rt/internalin_Ig-like"/>
</dbReference>
<dbReference type="PRINTS" id="PR00723">
    <property type="entry name" value="SUBTILISIN"/>
</dbReference>
<evidence type="ECO:0000256" key="2">
    <source>
        <dbReference type="ARBA" id="ARBA00022670"/>
    </source>
</evidence>
<reference evidence="13 14" key="1">
    <citation type="journal article" date="2015" name="Stand. Genomic Sci.">
        <title>Genomic Encyclopedia of Bacterial and Archaeal Type Strains, Phase III: the genomes of soil and plant-associated and newly described type strains.</title>
        <authorList>
            <person name="Whitman W.B."/>
            <person name="Woyke T."/>
            <person name="Klenk H.P."/>
            <person name="Zhou Y."/>
            <person name="Lilburn T.G."/>
            <person name="Beck B.J."/>
            <person name="De Vos P."/>
            <person name="Vandamme P."/>
            <person name="Eisen J.A."/>
            <person name="Garrity G."/>
            <person name="Hugenholtz P."/>
            <person name="Kyrpides N.C."/>
        </authorList>
    </citation>
    <scope>NUCLEOTIDE SEQUENCE [LARGE SCALE GENOMIC DNA]</scope>
    <source>
        <strain evidence="13 14">VKM Ac-2541</strain>
    </source>
</reference>
<dbReference type="EMBL" id="SLWR01000002">
    <property type="protein sequence ID" value="TCO50507.1"/>
    <property type="molecule type" value="Genomic_DNA"/>
</dbReference>
<dbReference type="RefSeq" id="WP_199236880.1">
    <property type="nucleotide sequence ID" value="NZ_SLWR01000002.1"/>
</dbReference>
<evidence type="ECO:0000259" key="12">
    <source>
        <dbReference type="Pfam" id="PF22148"/>
    </source>
</evidence>
<evidence type="ECO:0000256" key="5">
    <source>
        <dbReference type="ARBA" id="ARBA00022825"/>
    </source>
</evidence>
<keyword evidence="14" id="KW-1185">Reference proteome</keyword>
<evidence type="ECO:0000256" key="8">
    <source>
        <dbReference type="SAM" id="MobiDB-lite"/>
    </source>
</evidence>
<accession>A0A4R2IYX3</accession>
<keyword evidence="3 9" id="KW-0732">Signal</keyword>
<feature type="active site" description="Charge relay system" evidence="6">
    <location>
        <position position="362"/>
    </location>
</feature>
<dbReference type="PANTHER" id="PTHR43806">
    <property type="entry name" value="PEPTIDASE S8"/>
    <property type="match status" value="1"/>
</dbReference>
<dbReference type="InterPro" id="IPR036852">
    <property type="entry name" value="Peptidase_S8/S53_dom_sf"/>
</dbReference>
<evidence type="ECO:0000256" key="9">
    <source>
        <dbReference type="SAM" id="SignalP"/>
    </source>
</evidence>
<name>A0A4R2IYX3_9ACTN</name>
<comment type="similarity">
    <text evidence="1 6 7">Belongs to the peptidase S8 family.</text>
</comment>
<feature type="signal peptide" evidence="9">
    <location>
        <begin position="1"/>
        <end position="31"/>
    </location>
</feature>
<dbReference type="InterPro" id="IPR000209">
    <property type="entry name" value="Peptidase_S8/S53_dom"/>
</dbReference>
<feature type="domain" description="Fervidolysin-like N-terminal prodomain" evidence="12">
    <location>
        <begin position="41"/>
        <end position="117"/>
    </location>
</feature>
<dbReference type="Pfam" id="PF13205">
    <property type="entry name" value="Big_5"/>
    <property type="match status" value="1"/>
</dbReference>
<gene>
    <name evidence="13" type="ORF">EV646_102581</name>
</gene>
<dbReference type="InterPro" id="IPR032812">
    <property type="entry name" value="SbsA_Ig"/>
</dbReference>
<evidence type="ECO:0000256" key="1">
    <source>
        <dbReference type="ARBA" id="ARBA00011073"/>
    </source>
</evidence>
<sequence length="954" mass="99304">MFRPVHLLRLAVPAALVAGGLVVLASSSGSAAEPGPYRPPVATKRSPATPQYEPNSVMVKFKKSASASARKSAVSKLRTTTEDSVSAGVVKLTGSVSAPELLKKVKADKTVELASLNYVRRISATPNDDYYPVFDGVGQSPYLNTVRMPQAWDLSKSTGSQTVAVLDTGVDAGHPDLAGRLVPGYNAITNVAQTPVDDNGHGTMTLGIIAANTNNTIGIAGVGWSAKAMPVKVLDAEGSGYDDDIAEGIDWAVAHGAKVINMSLGGPGDNAVLHDAVKNAVAKGVVVVVAAGNDGTDVPQFPASYSEVIAVAAANEGGALTDFSSYGNWVDVAAPGWNIISTGVRSMTPAGYDPYWYCTGTSCSAPIVTGIAALVKNKWPSWTPAQIAARIKTTARDAGPRGADPYYGYGNVDAYAALGGRWTTDFAVNTPDGNDQPARAVALTSGTSSTINTEGEVDWYKVNSAAARNLTVKLTGPVYDYDVPANIGPRVDVYDADLKSLGHAVNPFPADYDPENKQPLTATVDVSVPAGDAFIAVRNDNGSRDSRYYTLSITEGGAGGSSAAVDYPVRNVAPNDLWRGSAVTTKPTVTFAREVLASSVTGSTVRLVNAKAGTAVAGSVSYDAATKQAVFTPSAALRDNTPYKLVVSGVQDAGGTALATFSSVFATADNAPPAVGSFDASGAPEAANLSWTVPALSDLDQVIVRRNASNTVPTLTTGTQVYAGTGTSVKNTGLKQGVTYTWAAWVKDRSGKVSPAAVTRLIGMKSSIATTSTLITNGTSVTLKGSVLRIDNKAYAGLPVNLYVRPNGATSFTRLATVKATSTGALSYAYKPSRSSVFTYVFGGNADLMSTRTPYVTVQVRPAITASLSPATVRPHQLSYFAGKVTPWHTGKTVYLQQYTNGAWKTVTSTKLTSSGGYTFGLFKTTGKYSYRLLCPADFDHAQAISATKVLTVS</sequence>
<dbReference type="InterPro" id="IPR050131">
    <property type="entry name" value="Peptidase_S8_subtilisin-like"/>
</dbReference>
<keyword evidence="2 6" id="KW-0645">Protease</keyword>
<keyword evidence="5 6" id="KW-0720">Serine protease</keyword>
<dbReference type="PANTHER" id="PTHR43806:SF11">
    <property type="entry name" value="CEREVISIN-RELATED"/>
    <property type="match status" value="1"/>
</dbReference>
<organism evidence="13 14">
    <name type="scientific">Kribbella antiqua</name>
    <dbReference type="NCBI Taxonomy" id="2512217"/>
    <lineage>
        <taxon>Bacteria</taxon>
        <taxon>Bacillati</taxon>
        <taxon>Actinomycetota</taxon>
        <taxon>Actinomycetes</taxon>
        <taxon>Propionibacteriales</taxon>
        <taxon>Kribbellaceae</taxon>
        <taxon>Kribbella</taxon>
    </lineage>
</organism>
<dbReference type="SUPFAM" id="SSF52743">
    <property type="entry name" value="Subtilisin-like"/>
    <property type="match status" value="1"/>
</dbReference>
<dbReference type="InterPro" id="IPR023828">
    <property type="entry name" value="Peptidase_S8_Ser-AS"/>
</dbReference>
<evidence type="ECO:0000259" key="11">
    <source>
        <dbReference type="Pfam" id="PF13205"/>
    </source>
</evidence>
<dbReference type="InterPro" id="IPR023827">
    <property type="entry name" value="Peptidase_S8_Asp-AS"/>
</dbReference>
<dbReference type="Gene3D" id="3.40.50.200">
    <property type="entry name" value="Peptidase S8/S53 domain"/>
    <property type="match status" value="1"/>
</dbReference>
<evidence type="ECO:0000256" key="6">
    <source>
        <dbReference type="PROSITE-ProRule" id="PRU01240"/>
    </source>
</evidence>
<dbReference type="Pfam" id="PF22148">
    <property type="entry name" value="Fervidolysin_NPro-like"/>
    <property type="match status" value="1"/>
</dbReference>
<feature type="region of interest" description="Disordered" evidence="8">
    <location>
        <begin position="28"/>
        <end position="51"/>
    </location>
</feature>
<proteinExistence type="inferred from homology"/>
<dbReference type="AlphaFoldDB" id="A0A4R2IYX3"/>
<evidence type="ECO:0000256" key="3">
    <source>
        <dbReference type="ARBA" id="ARBA00022729"/>
    </source>
</evidence>
<comment type="caution">
    <text evidence="13">The sequence shown here is derived from an EMBL/GenBank/DDBJ whole genome shotgun (WGS) entry which is preliminary data.</text>
</comment>
<feature type="domain" description="SbsA Ig-like" evidence="11">
    <location>
        <begin position="569"/>
        <end position="667"/>
    </location>
</feature>
<evidence type="ECO:0000256" key="4">
    <source>
        <dbReference type="ARBA" id="ARBA00022801"/>
    </source>
</evidence>
<evidence type="ECO:0000313" key="13">
    <source>
        <dbReference type="EMBL" id="TCO50507.1"/>
    </source>
</evidence>
<protein>
    <submittedName>
        <fullName evidence="13">Subtilisin family serine protease</fullName>
    </submittedName>
</protein>
<feature type="domain" description="Peptidase S8/S53" evidence="10">
    <location>
        <begin position="161"/>
        <end position="410"/>
    </location>
</feature>
<dbReference type="Proteomes" id="UP000295573">
    <property type="component" value="Unassembled WGS sequence"/>
</dbReference>
<dbReference type="PROSITE" id="PS00138">
    <property type="entry name" value="SUBTILASE_SER"/>
    <property type="match status" value="1"/>
</dbReference>